<evidence type="ECO:0000256" key="1">
    <source>
        <dbReference type="SAM" id="MobiDB-lite"/>
    </source>
</evidence>
<reference evidence="2" key="1">
    <citation type="submission" date="2020-08" db="EMBL/GenBank/DDBJ databases">
        <title>Spodoptera exigua strain:BAW_Kor-Di-RS1 Genome sequencing and assembly.</title>
        <authorList>
            <person name="Kim J."/>
            <person name="Nam H.Y."/>
            <person name="Kwon M."/>
            <person name="Choi J.H."/>
            <person name="Cho S.R."/>
            <person name="Kim G.-H."/>
        </authorList>
    </citation>
    <scope>NUCLEOTIDE SEQUENCE</scope>
    <source>
        <strain evidence="2">BAW_Kor-Di-RS1</strain>
        <tissue evidence="2">Whole-body</tissue>
    </source>
</reference>
<dbReference type="Proteomes" id="UP000648187">
    <property type="component" value="Unassembled WGS sequence"/>
</dbReference>
<comment type="caution">
    <text evidence="2">The sequence shown here is derived from an EMBL/GenBank/DDBJ whole genome shotgun (WGS) entry which is preliminary data.</text>
</comment>
<organism evidence="2 3">
    <name type="scientific">Spodoptera exigua</name>
    <name type="common">Beet armyworm</name>
    <name type="synonym">Noctua fulgens</name>
    <dbReference type="NCBI Taxonomy" id="7107"/>
    <lineage>
        <taxon>Eukaryota</taxon>
        <taxon>Metazoa</taxon>
        <taxon>Ecdysozoa</taxon>
        <taxon>Arthropoda</taxon>
        <taxon>Hexapoda</taxon>
        <taxon>Insecta</taxon>
        <taxon>Pterygota</taxon>
        <taxon>Neoptera</taxon>
        <taxon>Endopterygota</taxon>
        <taxon>Lepidoptera</taxon>
        <taxon>Glossata</taxon>
        <taxon>Ditrysia</taxon>
        <taxon>Noctuoidea</taxon>
        <taxon>Noctuidae</taxon>
        <taxon>Amphipyrinae</taxon>
        <taxon>Spodoptera</taxon>
    </lineage>
</organism>
<feature type="region of interest" description="Disordered" evidence="1">
    <location>
        <begin position="141"/>
        <end position="174"/>
    </location>
</feature>
<sequence>MVSTKAQDFNSRTMLRLQQQLKLLNHVYGAACDNQYLLTTMPQYAKRITISRQMSDETNWHKLDAELLRSLVGGSTWLCNGAILIPMDRQRRKAGPRLKRCTGCGELMSRQNGATKSNSLFAKSGDEDGVCERCRSPMHAPPIHLDMKKKKVKQSAPNPRPGPGIQTNRSSKQRSRLDEYVNLYLLLMPLQKPLALPIAPQKRGLSTCFGERADFETPAARASGCVYILKDSADTEFEQPESDEQSLLDWRDPFTTKVQLANPTDEEDPDFKGHNITMV</sequence>
<name>A0A835GMK1_SPOEX</name>
<gene>
    <name evidence="2" type="ORF">HW555_003918</name>
</gene>
<feature type="region of interest" description="Disordered" evidence="1">
    <location>
        <begin position="260"/>
        <end position="279"/>
    </location>
</feature>
<protein>
    <submittedName>
        <fullName evidence="2">Uncharacterized protein</fullName>
    </submittedName>
</protein>
<evidence type="ECO:0000313" key="2">
    <source>
        <dbReference type="EMBL" id="KAF9419640.1"/>
    </source>
</evidence>
<keyword evidence="3" id="KW-1185">Reference proteome</keyword>
<accession>A0A835GMK1</accession>
<dbReference type="EMBL" id="JACKWZ010000041">
    <property type="protein sequence ID" value="KAF9419640.1"/>
    <property type="molecule type" value="Genomic_DNA"/>
</dbReference>
<evidence type="ECO:0000313" key="3">
    <source>
        <dbReference type="Proteomes" id="UP000648187"/>
    </source>
</evidence>
<dbReference type="AlphaFoldDB" id="A0A835GMK1"/>
<proteinExistence type="predicted"/>